<dbReference type="STRING" id="56646.A0A2L2TD53"/>
<dbReference type="InterPro" id="IPR052895">
    <property type="entry name" value="HetReg/Transcr_Mod"/>
</dbReference>
<evidence type="ECO:0000313" key="3">
    <source>
        <dbReference type="Proteomes" id="UP000245910"/>
    </source>
</evidence>
<dbReference type="InterPro" id="IPR010730">
    <property type="entry name" value="HET"/>
</dbReference>
<keyword evidence="3" id="KW-1185">Reference proteome</keyword>
<name>A0A2L2TD53_9HYPO</name>
<dbReference type="Proteomes" id="UP000245910">
    <property type="component" value="Chromosome IIII"/>
</dbReference>
<dbReference type="Pfam" id="PF06985">
    <property type="entry name" value="HET"/>
    <property type="match status" value="1"/>
</dbReference>
<accession>A0A2L2TD53</accession>
<organism evidence="2 3">
    <name type="scientific">Fusarium venenatum</name>
    <dbReference type="NCBI Taxonomy" id="56646"/>
    <lineage>
        <taxon>Eukaryota</taxon>
        <taxon>Fungi</taxon>
        <taxon>Dikarya</taxon>
        <taxon>Ascomycota</taxon>
        <taxon>Pezizomycotina</taxon>
        <taxon>Sordariomycetes</taxon>
        <taxon>Hypocreomycetidae</taxon>
        <taxon>Hypocreales</taxon>
        <taxon>Nectriaceae</taxon>
        <taxon>Fusarium</taxon>
    </lineage>
</organism>
<dbReference type="PANTHER" id="PTHR24148">
    <property type="entry name" value="ANKYRIN REPEAT DOMAIN-CONTAINING PROTEIN 39 HOMOLOG-RELATED"/>
    <property type="match status" value="1"/>
</dbReference>
<dbReference type="KEGG" id="fvn:FVRRES_12163"/>
<dbReference type="PANTHER" id="PTHR24148:SF73">
    <property type="entry name" value="HET DOMAIN PROTEIN (AFU_ORTHOLOGUE AFUA_8G01020)"/>
    <property type="match status" value="1"/>
</dbReference>
<evidence type="ECO:0000313" key="2">
    <source>
        <dbReference type="EMBL" id="CEI39472.1"/>
    </source>
</evidence>
<dbReference type="EMBL" id="LN649232">
    <property type="protein sequence ID" value="CEI39472.1"/>
    <property type="molecule type" value="Genomic_DNA"/>
</dbReference>
<protein>
    <recommendedName>
        <fullName evidence="1">Heterokaryon incompatibility domain-containing protein</fullName>
    </recommendedName>
</protein>
<dbReference type="GeneID" id="37263795"/>
<sequence>MRRFLQAPSRFQLAKWRDCPRNLIGQRYSSRLYKPLNPGASQIRLLKIPQDPSSEFELVTASLDEKPRYAALSYLWGKPEHFGQITIDGDTLKIPDNLASAFLRILSDEPFRSQSYCQYLWADAICINQNDHEERSQQVQLMRRIFQLAHVTFAWVGPKDHSLSFNTINTIDKVIDHNTTRRSISSNALFNVEWLRGHPELCLDRGPDFPNNHLNDPWTAVADFLQYQYWKKAWIFQEVVLAGQLVFISPGEANLTWSTLRDLHQGKDTITRTRDDTKRPDFLSDTAWDLLSSPLLWGMISWLFLAQARTKIPDPDGFKGWIVSPFTTNLEATDHRDHIYGLLGVSDISISPNYSPENHASRVYTKYIAGWLKAARTQKTMHVHTPLAFLSLAGVGDAKSICSGC</sequence>
<feature type="domain" description="Heterokaryon incompatibility" evidence="1">
    <location>
        <begin position="69"/>
        <end position="238"/>
    </location>
</feature>
<proteinExistence type="predicted"/>
<dbReference type="RefSeq" id="XP_025581863.1">
    <property type="nucleotide sequence ID" value="XM_025727392.1"/>
</dbReference>
<evidence type="ECO:0000259" key="1">
    <source>
        <dbReference type="Pfam" id="PF06985"/>
    </source>
</evidence>
<dbReference type="AlphaFoldDB" id="A0A2L2TD53"/>
<reference evidence="3" key="1">
    <citation type="submission" date="2014-10" db="EMBL/GenBank/DDBJ databases">
        <authorList>
            <person name="King R."/>
        </authorList>
    </citation>
    <scope>NUCLEOTIDE SEQUENCE [LARGE SCALE GENOMIC DNA]</scope>
    <source>
        <strain evidence="3">A3/5</strain>
    </source>
</reference>
<dbReference type="OrthoDB" id="2157530at2759"/>